<gene>
    <name evidence="4" type="ORF">PIB30_068912</name>
</gene>
<evidence type="ECO:0000259" key="2">
    <source>
        <dbReference type="Pfam" id="PF23559"/>
    </source>
</evidence>
<organism evidence="4 5">
    <name type="scientific">Stylosanthes scabra</name>
    <dbReference type="NCBI Taxonomy" id="79078"/>
    <lineage>
        <taxon>Eukaryota</taxon>
        <taxon>Viridiplantae</taxon>
        <taxon>Streptophyta</taxon>
        <taxon>Embryophyta</taxon>
        <taxon>Tracheophyta</taxon>
        <taxon>Spermatophyta</taxon>
        <taxon>Magnoliopsida</taxon>
        <taxon>eudicotyledons</taxon>
        <taxon>Gunneridae</taxon>
        <taxon>Pentapetalae</taxon>
        <taxon>rosids</taxon>
        <taxon>fabids</taxon>
        <taxon>Fabales</taxon>
        <taxon>Fabaceae</taxon>
        <taxon>Papilionoideae</taxon>
        <taxon>50 kb inversion clade</taxon>
        <taxon>dalbergioids sensu lato</taxon>
        <taxon>Dalbergieae</taxon>
        <taxon>Pterocarpus clade</taxon>
        <taxon>Stylosanthes</taxon>
    </lineage>
</organism>
<dbReference type="Pfam" id="PF23559">
    <property type="entry name" value="WHD_DRP"/>
    <property type="match status" value="1"/>
</dbReference>
<keyword evidence="1" id="KW-0677">Repeat</keyword>
<sequence length="431" mass="49554">MAEGFIQPKESGLPNTPEPEIVGEEYLKELVDRNMVLVARKRKSDGGVKECLIHDLFLDLSIILSKADKFFEICSESNIHSLSNPQRLSLLCSETSSKSSLKTNQSSTRSLFLMFEKMYSKDVLKIFQSVQVLHLGRHTSIQDWSCNFEAMTFLKYLRVNTRNSLEFLCRSIWSLSNLETLDILCFDKTYISNEFWKLRQLRHVYLGLGRLSLNTDENGTIMWNLQTLYSMSLDTVAAFLFRNGRFPNLRKLGLWLDTNAKKSFSWHELLMSLHHLSNVRKLKLHCCRSDFSLDAKMFPSNLAKITFVICKMNSSSMKALAQLQNLQVLKLVEGTIPESLDVATGDFPKLEVFKMERMHVETWMSAKGAMPVLRYLLVKKCYELRALPEELWSLTTLSEVDVVEPSDELANSLQHVKVNDNCDLTISYRSN</sequence>
<keyword evidence="5" id="KW-1185">Reference proteome</keyword>
<evidence type="ECO:0000259" key="3">
    <source>
        <dbReference type="Pfam" id="PF23598"/>
    </source>
</evidence>
<accession>A0ABU6XNA8</accession>
<protein>
    <submittedName>
        <fullName evidence="4">Uncharacterized protein</fullName>
    </submittedName>
</protein>
<evidence type="ECO:0000313" key="5">
    <source>
        <dbReference type="Proteomes" id="UP001341840"/>
    </source>
</evidence>
<dbReference type="InterPro" id="IPR055414">
    <property type="entry name" value="LRR_R13L4/SHOC2-like"/>
</dbReference>
<name>A0ABU6XNA8_9FABA</name>
<dbReference type="Pfam" id="PF23598">
    <property type="entry name" value="LRR_14"/>
    <property type="match status" value="1"/>
</dbReference>
<evidence type="ECO:0000256" key="1">
    <source>
        <dbReference type="ARBA" id="ARBA00022737"/>
    </source>
</evidence>
<reference evidence="4 5" key="1">
    <citation type="journal article" date="2023" name="Plants (Basel)">
        <title>Bridging the Gap: Combining Genomics and Transcriptomics Approaches to Understand Stylosanthes scabra, an Orphan Legume from the Brazilian Caatinga.</title>
        <authorList>
            <person name="Ferreira-Neto J.R.C."/>
            <person name="da Silva M.D."/>
            <person name="Binneck E."/>
            <person name="de Melo N.F."/>
            <person name="da Silva R.H."/>
            <person name="de Melo A.L.T.M."/>
            <person name="Pandolfi V."/>
            <person name="Bustamante F.O."/>
            <person name="Brasileiro-Vidal A.C."/>
            <person name="Benko-Iseppon A.M."/>
        </authorList>
    </citation>
    <scope>NUCLEOTIDE SEQUENCE [LARGE SCALE GENOMIC DNA]</scope>
    <source>
        <tissue evidence="4">Leaves</tissue>
    </source>
</reference>
<dbReference type="InterPro" id="IPR058922">
    <property type="entry name" value="WHD_DRP"/>
</dbReference>
<dbReference type="PANTHER" id="PTHR15140">
    <property type="entry name" value="TUBULIN-SPECIFIC CHAPERONE E"/>
    <property type="match status" value="1"/>
</dbReference>
<dbReference type="Proteomes" id="UP001341840">
    <property type="component" value="Unassembled WGS sequence"/>
</dbReference>
<proteinExistence type="predicted"/>
<dbReference type="InterPro" id="IPR032675">
    <property type="entry name" value="LRR_dom_sf"/>
</dbReference>
<dbReference type="SUPFAM" id="SSF52058">
    <property type="entry name" value="L domain-like"/>
    <property type="match status" value="1"/>
</dbReference>
<dbReference type="PANTHER" id="PTHR15140:SF37">
    <property type="entry name" value="UBIQUITIN-LIKE DOMAIN-CONTAINING PROTEIN"/>
    <property type="match status" value="1"/>
</dbReference>
<dbReference type="Gene3D" id="3.80.10.10">
    <property type="entry name" value="Ribonuclease Inhibitor"/>
    <property type="match status" value="1"/>
</dbReference>
<dbReference type="EMBL" id="JASCZI010212195">
    <property type="protein sequence ID" value="MED6198686.1"/>
    <property type="molecule type" value="Genomic_DNA"/>
</dbReference>
<feature type="domain" description="Disease resistance R13L4/SHOC-2-like LRR" evidence="3">
    <location>
        <begin position="109"/>
        <end position="308"/>
    </location>
</feature>
<feature type="domain" description="Disease resistance protein winged helix" evidence="2">
    <location>
        <begin position="1"/>
        <end position="60"/>
    </location>
</feature>
<evidence type="ECO:0000313" key="4">
    <source>
        <dbReference type="EMBL" id="MED6198686.1"/>
    </source>
</evidence>
<comment type="caution">
    <text evidence="4">The sequence shown here is derived from an EMBL/GenBank/DDBJ whole genome shotgun (WGS) entry which is preliminary data.</text>
</comment>